<keyword evidence="3" id="KW-1185">Reference proteome</keyword>
<evidence type="ECO:0000313" key="2">
    <source>
        <dbReference type="EnsemblMetazoa" id="PPA31744.1"/>
    </source>
</evidence>
<name>A0A2A6C5B3_PRIPA</name>
<evidence type="ECO:0000256" key="1">
    <source>
        <dbReference type="SAM" id="MobiDB-lite"/>
    </source>
</evidence>
<accession>A0A2A6C5B3</accession>
<dbReference type="Proteomes" id="UP000005239">
    <property type="component" value="Unassembled WGS sequence"/>
</dbReference>
<dbReference type="AlphaFoldDB" id="A0A2A6C5B3"/>
<feature type="region of interest" description="Disordered" evidence="1">
    <location>
        <begin position="70"/>
        <end position="97"/>
    </location>
</feature>
<accession>A0A8R1YLU9</accession>
<sequence>MAASRSSHRARRLPEGGTITMIGAGRATGWTTNGGIAARMNDDTIPYSAIRSATLRVLLIGRSVLWREEDVGNDEGDGPLRTGTNGGKQTKGASNWK</sequence>
<gene>
    <name evidence="2" type="primary">WBGene00204608</name>
</gene>
<reference evidence="3" key="1">
    <citation type="journal article" date="2008" name="Nat. Genet.">
        <title>The Pristionchus pacificus genome provides a unique perspective on nematode lifestyle and parasitism.</title>
        <authorList>
            <person name="Dieterich C."/>
            <person name="Clifton S.W."/>
            <person name="Schuster L.N."/>
            <person name="Chinwalla A."/>
            <person name="Delehaunty K."/>
            <person name="Dinkelacker I."/>
            <person name="Fulton L."/>
            <person name="Fulton R."/>
            <person name="Godfrey J."/>
            <person name="Minx P."/>
            <person name="Mitreva M."/>
            <person name="Roeseler W."/>
            <person name="Tian H."/>
            <person name="Witte H."/>
            <person name="Yang S.P."/>
            <person name="Wilson R.K."/>
            <person name="Sommer R.J."/>
        </authorList>
    </citation>
    <scope>NUCLEOTIDE SEQUENCE [LARGE SCALE GENOMIC DNA]</scope>
    <source>
        <strain evidence="3">PS312</strain>
    </source>
</reference>
<reference evidence="2" key="2">
    <citation type="submission" date="2022-06" db="UniProtKB">
        <authorList>
            <consortium name="EnsemblMetazoa"/>
        </authorList>
    </citation>
    <scope>IDENTIFICATION</scope>
    <source>
        <strain evidence="2">PS312</strain>
    </source>
</reference>
<organism evidence="2 3">
    <name type="scientific">Pristionchus pacificus</name>
    <name type="common">Parasitic nematode worm</name>
    <dbReference type="NCBI Taxonomy" id="54126"/>
    <lineage>
        <taxon>Eukaryota</taxon>
        <taxon>Metazoa</taxon>
        <taxon>Ecdysozoa</taxon>
        <taxon>Nematoda</taxon>
        <taxon>Chromadorea</taxon>
        <taxon>Rhabditida</taxon>
        <taxon>Rhabditina</taxon>
        <taxon>Diplogasteromorpha</taxon>
        <taxon>Diplogasteroidea</taxon>
        <taxon>Neodiplogasteridae</taxon>
        <taxon>Pristionchus</taxon>
    </lineage>
</organism>
<protein>
    <submittedName>
        <fullName evidence="2">Uncharacterized protein</fullName>
    </submittedName>
</protein>
<proteinExistence type="predicted"/>
<feature type="compositionally biased region" description="Polar residues" evidence="1">
    <location>
        <begin position="87"/>
        <end position="97"/>
    </location>
</feature>
<evidence type="ECO:0000313" key="3">
    <source>
        <dbReference type="Proteomes" id="UP000005239"/>
    </source>
</evidence>
<dbReference type="EnsemblMetazoa" id="PPA31744.1">
    <property type="protein sequence ID" value="PPA31744.1"/>
    <property type="gene ID" value="WBGene00204608"/>
</dbReference>